<accession>A0A7Z7IXL7</accession>
<dbReference type="EMBL" id="OCZC01000054">
    <property type="protein sequence ID" value="SOO23480.1"/>
    <property type="molecule type" value="Genomic_DNA"/>
</dbReference>
<protein>
    <submittedName>
        <fullName evidence="1">Uncharacterized protein</fullName>
    </submittedName>
</protein>
<comment type="caution">
    <text evidence="1">The sequence shown here is derived from an EMBL/GenBank/DDBJ whole genome shotgun (WGS) entry which is preliminary data.</text>
</comment>
<organism evidence="1 2">
    <name type="scientific">Xanthomonas campestris pv. phaseoli</name>
    <dbReference type="NCBI Taxonomy" id="317013"/>
    <lineage>
        <taxon>Bacteria</taxon>
        <taxon>Pseudomonadati</taxon>
        <taxon>Pseudomonadota</taxon>
        <taxon>Gammaproteobacteria</taxon>
        <taxon>Lysobacterales</taxon>
        <taxon>Lysobacteraceae</taxon>
        <taxon>Xanthomonas</taxon>
    </lineage>
</organism>
<dbReference type="Proteomes" id="UP000234345">
    <property type="component" value="Unassembled WGS sequence"/>
</dbReference>
<sequence length="144" mass="16137">MPDQTPTQPTGVPDALVKLEWLRIRSIAHYATARALRERSNDLRQSRRDIDARLLELGESYHATDMRVMQGSGRFTESGPARVQHIARERAKLERQRDGIDAIARVIDEAIEQNKQESGDAAAFHAAADHLKQTLADWGLSPNS</sequence>
<name>A0A7Z7IXL7_XANCH</name>
<evidence type="ECO:0000313" key="2">
    <source>
        <dbReference type="Proteomes" id="UP000234345"/>
    </source>
</evidence>
<evidence type="ECO:0000313" key="1">
    <source>
        <dbReference type="EMBL" id="SOO23480.1"/>
    </source>
</evidence>
<proteinExistence type="predicted"/>
<dbReference type="AlphaFoldDB" id="A0A7Z7IXL7"/>
<reference evidence="1 2" key="1">
    <citation type="submission" date="2017-10" db="EMBL/GenBank/DDBJ databases">
        <authorList>
            <person name="Regsiter A."/>
            <person name="William W."/>
        </authorList>
    </citation>
    <scope>NUCLEOTIDE SEQUENCE [LARGE SCALE GENOMIC DNA]</scope>
    <source>
        <strain evidence="1 2">CFBP6991</strain>
    </source>
</reference>
<gene>
    <name evidence="1" type="ORF">XFF6991_280139</name>
</gene>
<dbReference type="RefSeq" id="WP_099801977.1">
    <property type="nucleotide sequence ID" value="NZ_OCZC01000054.1"/>
</dbReference>